<dbReference type="PANTHER" id="PTHR33606">
    <property type="entry name" value="PROTEIN YCII"/>
    <property type="match status" value="1"/>
</dbReference>
<dbReference type="Pfam" id="PF03795">
    <property type="entry name" value="YCII"/>
    <property type="match status" value="1"/>
</dbReference>
<dbReference type="NCBIfam" id="NF008473">
    <property type="entry name" value="PRK11370.1"/>
    <property type="match status" value="1"/>
</dbReference>
<feature type="domain" description="YCII-related" evidence="1">
    <location>
        <begin position="1"/>
        <end position="95"/>
    </location>
</feature>
<protein>
    <recommendedName>
        <fullName evidence="1">YCII-related domain-containing protein</fullName>
    </recommendedName>
</protein>
<dbReference type="InterPro" id="IPR051807">
    <property type="entry name" value="Sec-metab_biosynth-assoc"/>
</dbReference>
<organism evidence="2">
    <name type="scientific">marine sediment metagenome</name>
    <dbReference type="NCBI Taxonomy" id="412755"/>
    <lineage>
        <taxon>unclassified sequences</taxon>
        <taxon>metagenomes</taxon>
        <taxon>ecological metagenomes</taxon>
    </lineage>
</organism>
<proteinExistence type="predicted"/>
<evidence type="ECO:0000313" key="2">
    <source>
        <dbReference type="EMBL" id="KKN95551.1"/>
    </source>
</evidence>
<dbReference type="AlphaFoldDB" id="A0A0F9X998"/>
<dbReference type="EMBL" id="LAZR01000070">
    <property type="protein sequence ID" value="KKN95551.1"/>
    <property type="molecule type" value="Genomic_DNA"/>
</dbReference>
<comment type="caution">
    <text evidence="2">The sequence shown here is derived from an EMBL/GenBank/DDBJ whole genome shotgun (WGS) entry which is preliminary data.</text>
</comment>
<dbReference type="InterPro" id="IPR011008">
    <property type="entry name" value="Dimeric_a/b-barrel"/>
</dbReference>
<dbReference type="PANTHER" id="PTHR33606:SF3">
    <property type="entry name" value="PROTEIN YCII"/>
    <property type="match status" value="1"/>
</dbReference>
<name>A0A0F9X998_9ZZZZ</name>
<dbReference type="SUPFAM" id="SSF54909">
    <property type="entry name" value="Dimeric alpha+beta barrel"/>
    <property type="match status" value="1"/>
</dbReference>
<accession>A0A0F9X998</accession>
<dbReference type="Gene3D" id="3.30.70.1060">
    <property type="entry name" value="Dimeric alpha+beta barrel"/>
    <property type="match status" value="1"/>
</dbReference>
<evidence type="ECO:0000259" key="1">
    <source>
        <dbReference type="Pfam" id="PF03795"/>
    </source>
</evidence>
<sequence>MFYAIMATDKADSLSARLAARPDHLARLQTLQDAGRLLLAGPHPAIDAADPGSAGFSGSLVVAEFASLALAQAWADADPYVVSGVYQQVTVKPFKRVFPA</sequence>
<dbReference type="InterPro" id="IPR005545">
    <property type="entry name" value="YCII"/>
</dbReference>
<gene>
    <name evidence="2" type="ORF">LCGC14_0177960</name>
</gene>
<reference evidence="2" key="1">
    <citation type="journal article" date="2015" name="Nature">
        <title>Complex archaea that bridge the gap between prokaryotes and eukaryotes.</title>
        <authorList>
            <person name="Spang A."/>
            <person name="Saw J.H."/>
            <person name="Jorgensen S.L."/>
            <person name="Zaremba-Niedzwiedzka K."/>
            <person name="Martijn J."/>
            <person name="Lind A.E."/>
            <person name="van Eijk R."/>
            <person name="Schleper C."/>
            <person name="Guy L."/>
            <person name="Ettema T.J."/>
        </authorList>
    </citation>
    <scope>NUCLEOTIDE SEQUENCE</scope>
</reference>